<dbReference type="GO" id="GO:0005737">
    <property type="term" value="C:cytoplasm"/>
    <property type="evidence" value="ECO:0007669"/>
    <property type="project" value="TreeGrafter"/>
</dbReference>
<name>A0A232FAG8_9HYME</name>
<comment type="caution">
    <text evidence="5">The sequence shown here is derived from an EMBL/GenBank/DDBJ whole genome shotgun (WGS) entry which is preliminary data.</text>
</comment>
<feature type="compositionally biased region" description="Polar residues" evidence="4">
    <location>
        <begin position="122"/>
        <end position="135"/>
    </location>
</feature>
<dbReference type="Proteomes" id="UP000215335">
    <property type="component" value="Unassembled WGS sequence"/>
</dbReference>
<keyword evidence="3" id="KW-0810">Translation regulation</keyword>
<accession>A0A232FAG8</accession>
<dbReference type="InterPro" id="IPR009818">
    <property type="entry name" value="PAM2_motif"/>
</dbReference>
<dbReference type="InterPro" id="IPR040396">
    <property type="entry name" value="PAIP2-like"/>
</dbReference>
<evidence type="ECO:0000256" key="2">
    <source>
        <dbReference type="ARBA" id="ARBA00022843"/>
    </source>
</evidence>
<feature type="non-terminal residue" evidence="5">
    <location>
        <position position="1"/>
    </location>
</feature>
<dbReference type="GO" id="GO:0045947">
    <property type="term" value="P:negative regulation of translational initiation"/>
    <property type="evidence" value="ECO:0007669"/>
    <property type="project" value="InterPro"/>
</dbReference>
<dbReference type="GO" id="GO:0000900">
    <property type="term" value="F:mRNA regulatory element binding translation repressor activity"/>
    <property type="evidence" value="ECO:0007669"/>
    <property type="project" value="InterPro"/>
</dbReference>
<dbReference type="Pfam" id="PF07145">
    <property type="entry name" value="PAM2"/>
    <property type="match status" value="1"/>
</dbReference>
<feature type="region of interest" description="Disordered" evidence="4">
    <location>
        <begin position="116"/>
        <end position="135"/>
    </location>
</feature>
<dbReference type="PANTHER" id="PTHR13154">
    <property type="entry name" value="POLYADENYLATE-BINDING PROTEIN-INTERACTING PROTEIN 2"/>
    <property type="match status" value="1"/>
</dbReference>
<evidence type="ECO:0000313" key="5">
    <source>
        <dbReference type="EMBL" id="OXU27841.1"/>
    </source>
</evidence>
<gene>
    <name evidence="5" type="ORF">TSAR_001388</name>
</gene>
<evidence type="ECO:0000256" key="4">
    <source>
        <dbReference type="SAM" id="MobiDB-lite"/>
    </source>
</evidence>
<proteinExistence type="inferred from homology"/>
<keyword evidence="6" id="KW-1185">Reference proteome</keyword>
<dbReference type="PANTHER" id="PTHR13154:SF6">
    <property type="entry name" value="GEO05078P1"/>
    <property type="match status" value="1"/>
</dbReference>
<evidence type="ECO:0000313" key="6">
    <source>
        <dbReference type="Proteomes" id="UP000215335"/>
    </source>
</evidence>
<dbReference type="EMBL" id="NNAY01000532">
    <property type="protein sequence ID" value="OXU27841.1"/>
    <property type="molecule type" value="Genomic_DNA"/>
</dbReference>
<organism evidence="5 6">
    <name type="scientific">Trichomalopsis sarcophagae</name>
    <dbReference type="NCBI Taxonomy" id="543379"/>
    <lineage>
        <taxon>Eukaryota</taxon>
        <taxon>Metazoa</taxon>
        <taxon>Ecdysozoa</taxon>
        <taxon>Arthropoda</taxon>
        <taxon>Hexapoda</taxon>
        <taxon>Insecta</taxon>
        <taxon>Pterygota</taxon>
        <taxon>Neoptera</taxon>
        <taxon>Endopterygota</taxon>
        <taxon>Hymenoptera</taxon>
        <taxon>Apocrita</taxon>
        <taxon>Proctotrupomorpha</taxon>
        <taxon>Chalcidoidea</taxon>
        <taxon>Pteromalidae</taxon>
        <taxon>Pteromalinae</taxon>
        <taxon>Trichomalopsis</taxon>
    </lineage>
</organism>
<comment type="similarity">
    <text evidence="1">Belongs to the PAIP2 family.</text>
</comment>
<protein>
    <submittedName>
        <fullName evidence="5">Uncharacterized protein</fullName>
    </submittedName>
</protein>
<keyword evidence="2" id="KW-0832">Ubl conjugation</keyword>
<evidence type="ECO:0000256" key="3">
    <source>
        <dbReference type="ARBA" id="ARBA00022845"/>
    </source>
</evidence>
<reference evidence="5 6" key="1">
    <citation type="journal article" date="2017" name="Curr. Biol.">
        <title>The Evolution of Venom by Co-option of Single-Copy Genes.</title>
        <authorList>
            <person name="Martinson E.O."/>
            <person name="Mrinalini"/>
            <person name="Kelkar Y.D."/>
            <person name="Chang C.H."/>
            <person name="Werren J.H."/>
        </authorList>
    </citation>
    <scope>NUCLEOTIDE SEQUENCE [LARGE SCALE GENOMIC DNA]</scope>
    <source>
        <strain evidence="5 6">Alberta</strain>
        <tissue evidence="5">Whole body</tissue>
    </source>
</reference>
<evidence type="ECO:0000256" key="1">
    <source>
        <dbReference type="ARBA" id="ARBA00006858"/>
    </source>
</evidence>
<dbReference type="OrthoDB" id="5985142at2759"/>
<dbReference type="AlphaFoldDB" id="A0A232FAG8"/>
<sequence>RLVYRIAPGDKMRYGLFIKKFNDISLPLNSKNKSGMKMKIPTGGSGNGYYGHESGVISYLDNVENDGPEGPAQGEDDFSEYMWMENEEEFDKQVLQQLEEEELMEECLEAMLEEERQHERNQNSTAWSSATSTENNGAELCQQLNSLRVHDDIAKQSTLNPDAAEFVPGFKMTSTPEISAKSS</sequence>